<dbReference type="Proteomes" id="UP000321040">
    <property type="component" value="Unassembled WGS sequence"/>
</dbReference>
<protein>
    <submittedName>
        <fullName evidence="1">Uncharacterized protein</fullName>
    </submittedName>
</protein>
<reference evidence="1 2" key="1">
    <citation type="submission" date="2019-07" db="EMBL/GenBank/DDBJ databases">
        <title>Whole genome shotgun sequence of Staphylococcus kloosii NBRC 109624.</title>
        <authorList>
            <person name="Hosoyama A."/>
            <person name="Uohara A."/>
            <person name="Ohji S."/>
            <person name="Ichikawa N."/>
        </authorList>
    </citation>
    <scope>NUCLEOTIDE SEQUENCE [LARGE SCALE GENOMIC DNA]</scope>
    <source>
        <strain evidence="1 2">NBRC 109624</strain>
    </source>
</reference>
<name>A0ABQ0XRA4_9STAP</name>
<accession>A0ABQ0XRA4</accession>
<organism evidence="1 2">
    <name type="scientific">Staphylococcus kloosii</name>
    <dbReference type="NCBI Taxonomy" id="29384"/>
    <lineage>
        <taxon>Bacteria</taxon>
        <taxon>Bacillati</taxon>
        <taxon>Bacillota</taxon>
        <taxon>Bacilli</taxon>
        <taxon>Bacillales</taxon>
        <taxon>Staphylococcaceae</taxon>
        <taxon>Staphylococcus</taxon>
    </lineage>
</organism>
<gene>
    <name evidence="1" type="ORF">SKL01_10280</name>
</gene>
<dbReference type="EMBL" id="BKAQ01000007">
    <property type="protein sequence ID" value="GEP81850.1"/>
    <property type="molecule type" value="Genomic_DNA"/>
</dbReference>
<comment type="caution">
    <text evidence="1">The sequence shown here is derived from an EMBL/GenBank/DDBJ whole genome shotgun (WGS) entry which is preliminary data.</text>
</comment>
<keyword evidence="2" id="KW-1185">Reference proteome</keyword>
<sequence>MMTSLMQRLSGVVTLLRIESVLVIIKPHIISCLIYFNCYVNNYGG</sequence>
<proteinExistence type="predicted"/>
<evidence type="ECO:0000313" key="1">
    <source>
        <dbReference type="EMBL" id="GEP81850.1"/>
    </source>
</evidence>
<evidence type="ECO:0000313" key="2">
    <source>
        <dbReference type="Proteomes" id="UP000321040"/>
    </source>
</evidence>